<dbReference type="AlphaFoldDB" id="A0AAD7D2Y6"/>
<accession>A0AAD7D2Y6</accession>
<feature type="domain" description="Oxidoreductase-like" evidence="2">
    <location>
        <begin position="154"/>
        <end position="196"/>
    </location>
</feature>
<evidence type="ECO:0000256" key="1">
    <source>
        <dbReference type="SAM" id="MobiDB-lite"/>
    </source>
</evidence>
<feature type="compositionally biased region" description="Basic residues" evidence="1">
    <location>
        <begin position="82"/>
        <end position="96"/>
    </location>
</feature>
<dbReference type="EMBL" id="JARKIE010000145">
    <property type="protein sequence ID" value="KAJ7676207.1"/>
    <property type="molecule type" value="Genomic_DNA"/>
</dbReference>
<gene>
    <name evidence="3" type="ORF">B0H17DRAFT_1238381</name>
</gene>
<dbReference type="InterPro" id="IPR019180">
    <property type="entry name" value="Oxidoreductase-like_N"/>
</dbReference>
<name>A0AAD7D2Y6_MYCRO</name>
<dbReference type="Proteomes" id="UP001221757">
    <property type="component" value="Unassembled WGS sequence"/>
</dbReference>
<protein>
    <submittedName>
        <fullName evidence="3">Oxidoreductase-like protein</fullName>
    </submittedName>
</protein>
<reference evidence="3" key="1">
    <citation type="submission" date="2023-03" db="EMBL/GenBank/DDBJ databases">
        <title>Massive genome expansion in bonnet fungi (Mycena s.s.) driven by repeated elements and novel gene families across ecological guilds.</title>
        <authorList>
            <consortium name="Lawrence Berkeley National Laboratory"/>
            <person name="Harder C.B."/>
            <person name="Miyauchi S."/>
            <person name="Viragh M."/>
            <person name="Kuo A."/>
            <person name="Thoen E."/>
            <person name="Andreopoulos B."/>
            <person name="Lu D."/>
            <person name="Skrede I."/>
            <person name="Drula E."/>
            <person name="Henrissat B."/>
            <person name="Morin E."/>
            <person name="Kohler A."/>
            <person name="Barry K."/>
            <person name="LaButti K."/>
            <person name="Morin E."/>
            <person name="Salamov A."/>
            <person name="Lipzen A."/>
            <person name="Mereny Z."/>
            <person name="Hegedus B."/>
            <person name="Baldrian P."/>
            <person name="Stursova M."/>
            <person name="Weitz H."/>
            <person name="Taylor A."/>
            <person name="Grigoriev I.V."/>
            <person name="Nagy L.G."/>
            <person name="Martin F."/>
            <person name="Kauserud H."/>
        </authorList>
    </citation>
    <scope>NUCLEOTIDE SEQUENCE</scope>
    <source>
        <strain evidence="3">CBHHK067</strain>
    </source>
</reference>
<comment type="caution">
    <text evidence="3">The sequence shown here is derived from an EMBL/GenBank/DDBJ whole genome shotgun (WGS) entry which is preliminary data.</text>
</comment>
<dbReference type="PANTHER" id="PTHR21193">
    <property type="entry name" value="OXIDOREDUCTASE-LIKE DOMAIN-CONTAINING PROTEIN 1"/>
    <property type="match status" value="1"/>
</dbReference>
<sequence>MARTCVGLLITRSRRLLQPRGPAVERWRLGARAERISHDIAHRRGAAAAGKEQLSWKREIELHSPQTRAAPRESETELLSQRKTRKKKGQRSRLKNPTRGGQNLSLRYRLLEQSLRGKKALQRDIRARDSEVASGFVDRAAAPASQFTDARYCRGLEVPQRPKAPESDECCMSGCAVCVYDLYEESLGTYNESLAAFRAKLASADITEAVCSANVRSGVEKKSPTLSALEELERALNAKRSSEAQAQ</sequence>
<dbReference type="PANTHER" id="PTHR21193:SF3">
    <property type="entry name" value="OXIDOREDUCTASE-LIKE DOMAIN-CONTAINING PROTEIN 1"/>
    <property type="match status" value="1"/>
</dbReference>
<dbReference type="GO" id="GO:0005739">
    <property type="term" value="C:mitochondrion"/>
    <property type="evidence" value="ECO:0007669"/>
    <property type="project" value="TreeGrafter"/>
</dbReference>
<feature type="region of interest" description="Disordered" evidence="1">
    <location>
        <begin position="62"/>
        <end position="101"/>
    </location>
</feature>
<dbReference type="InterPro" id="IPR039251">
    <property type="entry name" value="OXLD1"/>
</dbReference>
<dbReference type="Pfam" id="PF09791">
    <property type="entry name" value="Oxidored-like"/>
    <property type="match status" value="1"/>
</dbReference>
<evidence type="ECO:0000313" key="3">
    <source>
        <dbReference type="EMBL" id="KAJ7676207.1"/>
    </source>
</evidence>
<organism evidence="3 4">
    <name type="scientific">Mycena rosella</name>
    <name type="common">Pink bonnet</name>
    <name type="synonym">Agaricus rosellus</name>
    <dbReference type="NCBI Taxonomy" id="1033263"/>
    <lineage>
        <taxon>Eukaryota</taxon>
        <taxon>Fungi</taxon>
        <taxon>Dikarya</taxon>
        <taxon>Basidiomycota</taxon>
        <taxon>Agaricomycotina</taxon>
        <taxon>Agaricomycetes</taxon>
        <taxon>Agaricomycetidae</taxon>
        <taxon>Agaricales</taxon>
        <taxon>Marasmiineae</taxon>
        <taxon>Mycenaceae</taxon>
        <taxon>Mycena</taxon>
    </lineage>
</organism>
<proteinExistence type="predicted"/>
<evidence type="ECO:0000259" key="2">
    <source>
        <dbReference type="Pfam" id="PF09791"/>
    </source>
</evidence>
<keyword evidence="4" id="KW-1185">Reference proteome</keyword>
<evidence type="ECO:0000313" key="4">
    <source>
        <dbReference type="Proteomes" id="UP001221757"/>
    </source>
</evidence>